<dbReference type="GO" id="GO:0005634">
    <property type="term" value="C:nucleus"/>
    <property type="evidence" value="ECO:0007669"/>
    <property type="project" value="UniProtKB-SubCell"/>
</dbReference>
<dbReference type="InterPro" id="IPR000232">
    <property type="entry name" value="HSF_DNA-bd"/>
</dbReference>
<feature type="domain" description="HSF-type DNA-binding" evidence="6">
    <location>
        <begin position="84"/>
        <end position="189"/>
    </location>
</feature>
<evidence type="ECO:0000256" key="3">
    <source>
        <dbReference type="ARBA" id="ARBA00023242"/>
    </source>
</evidence>
<dbReference type="GO" id="GO:0003700">
    <property type="term" value="F:DNA-binding transcription factor activity"/>
    <property type="evidence" value="ECO:0007669"/>
    <property type="project" value="InterPro"/>
</dbReference>
<proteinExistence type="inferred from homology"/>
<evidence type="ECO:0000256" key="4">
    <source>
        <dbReference type="RuleBase" id="RU004020"/>
    </source>
</evidence>
<dbReference type="EMBL" id="BLLK01000019">
    <property type="protein sequence ID" value="GFH43993.1"/>
    <property type="molecule type" value="Genomic_DNA"/>
</dbReference>
<dbReference type="SUPFAM" id="SSF46785">
    <property type="entry name" value="Winged helix' DNA-binding domain"/>
    <property type="match status" value="1"/>
</dbReference>
<comment type="subcellular location">
    <subcellularLocation>
        <location evidence="1">Nucleus</location>
    </subcellularLocation>
</comment>
<dbReference type="InterPro" id="IPR036390">
    <property type="entry name" value="WH_DNA-bd_sf"/>
</dbReference>
<dbReference type="AlphaFoldDB" id="A0AAD3CE78"/>
<organism evidence="7 8">
    <name type="scientific">Chaetoceros tenuissimus</name>
    <dbReference type="NCBI Taxonomy" id="426638"/>
    <lineage>
        <taxon>Eukaryota</taxon>
        <taxon>Sar</taxon>
        <taxon>Stramenopiles</taxon>
        <taxon>Ochrophyta</taxon>
        <taxon>Bacillariophyta</taxon>
        <taxon>Coscinodiscophyceae</taxon>
        <taxon>Chaetocerotophycidae</taxon>
        <taxon>Chaetocerotales</taxon>
        <taxon>Chaetocerotaceae</taxon>
        <taxon>Chaetoceros</taxon>
    </lineage>
</organism>
<accession>A0AAD3CE78</accession>
<dbReference type="Proteomes" id="UP001054902">
    <property type="component" value="Unassembled WGS sequence"/>
</dbReference>
<dbReference type="PANTHER" id="PTHR10015">
    <property type="entry name" value="HEAT SHOCK TRANSCRIPTION FACTOR"/>
    <property type="match status" value="1"/>
</dbReference>
<dbReference type="PANTHER" id="PTHR10015:SF206">
    <property type="entry name" value="HSF-TYPE DNA-BINDING DOMAIN-CONTAINING PROTEIN"/>
    <property type="match status" value="1"/>
</dbReference>
<keyword evidence="2" id="KW-0238">DNA-binding</keyword>
<keyword evidence="8" id="KW-1185">Reference proteome</keyword>
<evidence type="ECO:0000313" key="7">
    <source>
        <dbReference type="EMBL" id="GFH43993.1"/>
    </source>
</evidence>
<name>A0AAD3CE78_9STRA</name>
<keyword evidence="3" id="KW-0539">Nucleus</keyword>
<sequence length="406" mass="46571">MVFDVPFHDYSDIKPIQYPCDMEKESAEKQYNISAIEHKNSDINVSHLSSKEIENECPLEKMLTVLTGKTKCQRSTKDKAVKFPMKASLTLWLMYVWACGDYDHIVRWKVNQVDGSDVFVIDDIDAFTKEVLPSLFKVAKFVSFQRKLYRWGILKSHRSRSEKKKGSVSYSHPLFKKGDYFLAAQMSCSGSEVETQKTASKQKKKVERKEIQSKSDSRQSRKVSINHNIPAVSNNTARDDPEDLTLSVFSPEDGLMTSMRVSSILQHANKEQYHFSRRRDEERKMSMPSVSNQMYHCNRPSYSSSDEVTRSFLQSMTNVNSQHDTFPISRNPSNFLPFAGVQAAQEDLFRPMQTYRSSSDDVRRFRTDSVGFDLPTLNSMILNSDNLLRGNAPSFSASRGRNVFEC</sequence>
<feature type="compositionally biased region" description="Basic and acidic residues" evidence="5">
    <location>
        <begin position="207"/>
        <end position="219"/>
    </location>
</feature>
<evidence type="ECO:0000256" key="2">
    <source>
        <dbReference type="ARBA" id="ARBA00023125"/>
    </source>
</evidence>
<dbReference type="SMART" id="SM00415">
    <property type="entry name" value="HSF"/>
    <property type="match status" value="1"/>
</dbReference>
<feature type="region of interest" description="Disordered" evidence="5">
    <location>
        <begin position="274"/>
        <end position="297"/>
    </location>
</feature>
<dbReference type="InterPro" id="IPR036388">
    <property type="entry name" value="WH-like_DNA-bd_sf"/>
</dbReference>
<comment type="caution">
    <text evidence="7">The sequence shown here is derived from an EMBL/GenBank/DDBJ whole genome shotgun (WGS) entry which is preliminary data.</text>
</comment>
<protein>
    <recommendedName>
        <fullName evidence="6">HSF-type DNA-binding domain-containing protein</fullName>
    </recommendedName>
</protein>
<evidence type="ECO:0000256" key="1">
    <source>
        <dbReference type="ARBA" id="ARBA00004123"/>
    </source>
</evidence>
<reference evidence="7 8" key="1">
    <citation type="journal article" date="2021" name="Sci. Rep.">
        <title>The genome of the diatom Chaetoceros tenuissimus carries an ancient integrated fragment of an extant virus.</title>
        <authorList>
            <person name="Hongo Y."/>
            <person name="Kimura K."/>
            <person name="Takaki Y."/>
            <person name="Yoshida Y."/>
            <person name="Baba S."/>
            <person name="Kobayashi G."/>
            <person name="Nagasaki K."/>
            <person name="Hano T."/>
            <person name="Tomaru Y."/>
        </authorList>
    </citation>
    <scope>NUCLEOTIDE SEQUENCE [LARGE SCALE GENOMIC DNA]</scope>
    <source>
        <strain evidence="7 8">NIES-3715</strain>
    </source>
</reference>
<evidence type="ECO:0000256" key="5">
    <source>
        <dbReference type="SAM" id="MobiDB-lite"/>
    </source>
</evidence>
<feature type="compositionally biased region" description="Basic and acidic residues" evidence="5">
    <location>
        <begin position="274"/>
        <end position="285"/>
    </location>
</feature>
<gene>
    <name evidence="7" type="ORF">CTEN210_00467</name>
</gene>
<feature type="compositionally biased region" description="Polar residues" evidence="5">
    <location>
        <begin position="288"/>
        <end position="297"/>
    </location>
</feature>
<dbReference type="Pfam" id="PF00447">
    <property type="entry name" value="HSF_DNA-bind"/>
    <property type="match status" value="1"/>
</dbReference>
<dbReference type="Gene3D" id="1.10.10.10">
    <property type="entry name" value="Winged helix-like DNA-binding domain superfamily/Winged helix DNA-binding domain"/>
    <property type="match status" value="1"/>
</dbReference>
<feature type="region of interest" description="Disordered" evidence="5">
    <location>
        <begin position="192"/>
        <end position="239"/>
    </location>
</feature>
<evidence type="ECO:0000313" key="8">
    <source>
        <dbReference type="Proteomes" id="UP001054902"/>
    </source>
</evidence>
<dbReference type="GO" id="GO:0043565">
    <property type="term" value="F:sequence-specific DNA binding"/>
    <property type="evidence" value="ECO:0007669"/>
    <property type="project" value="InterPro"/>
</dbReference>
<comment type="similarity">
    <text evidence="4">Belongs to the HSF family.</text>
</comment>
<evidence type="ECO:0000259" key="6">
    <source>
        <dbReference type="SMART" id="SM00415"/>
    </source>
</evidence>
<feature type="compositionally biased region" description="Polar residues" evidence="5">
    <location>
        <begin position="222"/>
        <end position="236"/>
    </location>
</feature>